<sequence>MTIKRRQVIKLCSSLPLAFVAGDCFAVAQPRSTLETQPLTAFLGQFPHLQHCQGIGRGYLQQYPELGPLEQLRQAITKDFLLPDSQSDRFNWLRNQIRTDFAQKNTVQVEGWILSKTEAQLCALACCEKQQTIN</sequence>
<dbReference type="RefSeq" id="WP_070393222.1">
    <property type="nucleotide sequence ID" value="NZ_CP017599.1"/>
</dbReference>
<organism evidence="2 3">
    <name type="scientific">Moorena producens PAL-8-15-08-1</name>
    <dbReference type="NCBI Taxonomy" id="1458985"/>
    <lineage>
        <taxon>Bacteria</taxon>
        <taxon>Bacillati</taxon>
        <taxon>Cyanobacteriota</taxon>
        <taxon>Cyanophyceae</taxon>
        <taxon>Coleofasciculales</taxon>
        <taxon>Coleofasciculaceae</taxon>
        <taxon>Moorena</taxon>
    </lineage>
</organism>
<keyword evidence="1" id="KW-0732">Signal</keyword>
<dbReference type="AlphaFoldDB" id="A0A1D8TSZ8"/>
<dbReference type="STRING" id="1458985.BJP34_16150"/>
<protein>
    <submittedName>
        <fullName evidence="2">Uncharacterized protein</fullName>
    </submittedName>
</protein>
<name>A0A1D8TSZ8_9CYAN</name>
<reference evidence="3" key="1">
    <citation type="submission" date="2016-10" db="EMBL/GenBank/DDBJ databases">
        <title>Comparative genomics uncovers the prolific and rare metabolic potential of the cyanobacterial genus Moorea.</title>
        <authorList>
            <person name="Leao T."/>
            <person name="Castelao G."/>
            <person name="Korobeynikov A."/>
            <person name="Monroe E.A."/>
            <person name="Podell S."/>
            <person name="Glukhov E."/>
            <person name="Allen E."/>
            <person name="Gerwick W.H."/>
            <person name="Gerwick L."/>
        </authorList>
    </citation>
    <scope>NUCLEOTIDE SEQUENCE [LARGE SCALE GENOMIC DNA]</scope>
    <source>
        <strain evidence="3">PAL-8-15-08-1</strain>
    </source>
</reference>
<dbReference type="Proteomes" id="UP000177870">
    <property type="component" value="Chromosome"/>
</dbReference>
<accession>A0A1D8TSZ8</accession>
<feature type="chain" id="PRO_5009438836" evidence="1">
    <location>
        <begin position="29"/>
        <end position="134"/>
    </location>
</feature>
<gene>
    <name evidence="2" type="ORF">BJP34_16150</name>
</gene>
<proteinExistence type="predicted"/>
<feature type="signal peptide" evidence="1">
    <location>
        <begin position="1"/>
        <end position="28"/>
    </location>
</feature>
<dbReference type="OrthoDB" id="980961at2"/>
<dbReference type="KEGG" id="mpro:BJP34_16150"/>
<evidence type="ECO:0000313" key="3">
    <source>
        <dbReference type="Proteomes" id="UP000177870"/>
    </source>
</evidence>
<evidence type="ECO:0000313" key="2">
    <source>
        <dbReference type="EMBL" id="AOX00769.1"/>
    </source>
</evidence>
<evidence type="ECO:0000256" key="1">
    <source>
        <dbReference type="SAM" id="SignalP"/>
    </source>
</evidence>
<dbReference type="EMBL" id="CP017599">
    <property type="protein sequence ID" value="AOX00769.1"/>
    <property type="molecule type" value="Genomic_DNA"/>
</dbReference>